<dbReference type="RefSeq" id="WP_117723453.1">
    <property type="nucleotide sequence ID" value="NZ_QSUL01000003.1"/>
</dbReference>
<keyword evidence="1" id="KW-1133">Transmembrane helix</keyword>
<dbReference type="Proteomes" id="UP000260983">
    <property type="component" value="Unassembled WGS sequence"/>
</dbReference>
<sequence length="257" mass="29572">MKESRFENFLTSWKFFLLLVLLQFLLMPVATKGFKFEAAGDLIFYTLRHAFIMDMYAYTVYFQIVMILALVAVIVWRGKFSRYFMAIAGCFYLLYAVIQNMAVTEQYGFSMVTVNVVMMGFVAFVWLWSAWKGNTVFSFDNITWKTGWTIPVALFCLWWPMDLRTALPDFRLHYLLDSGAVLGFCPMTPVFLTLLILSKRSVSRVVLRVTAMVGTIIGCYNMGNFATDTGFYLGLYHLPLLGISLFALLSSKRKKKE</sequence>
<keyword evidence="1" id="KW-0812">Transmembrane</keyword>
<comment type="caution">
    <text evidence="2">The sequence shown here is derived from an EMBL/GenBank/DDBJ whole genome shotgun (WGS) entry which is preliminary data.</text>
</comment>
<feature type="transmembrane region" description="Helical" evidence="1">
    <location>
        <begin position="180"/>
        <end position="198"/>
    </location>
</feature>
<accession>A0A3E5BKE8</accession>
<dbReference type="AlphaFoldDB" id="A0A3E5BKE8"/>
<keyword evidence="1" id="KW-0472">Membrane</keyword>
<feature type="transmembrane region" description="Helical" evidence="1">
    <location>
        <begin position="229"/>
        <end position="249"/>
    </location>
</feature>
<name>A0A3E5BKE8_9BACE</name>
<gene>
    <name evidence="2" type="ORF">DXB65_04315</name>
</gene>
<feature type="transmembrane region" description="Helical" evidence="1">
    <location>
        <begin position="142"/>
        <end position="160"/>
    </location>
</feature>
<evidence type="ECO:0000313" key="2">
    <source>
        <dbReference type="EMBL" id="RGN38086.1"/>
    </source>
</evidence>
<evidence type="ECO:0000313" key="3">
    <source>
        <dbReference type="Proteomes" id="UP000260983"/>
    </source>
</evidence>
<feature type="transmembrane region" description="Helical" evidence="1">
    <location>
        <begin position="108"/>
        <end position="130"/>
    </location>
</feature>
<evidence type="ECO:0000256" key="1">
    <source>
        <dbReference type="SAM" id="Phobius"/>
    </source>
</evidence>
<protein>
    <submittedName>
        <fullName evidence="2">Uncharacterized protein</fullName>
    </submittedName>
</protein>
<proteinExistence type="predicted"/>
<feature type="transmembrane region" description="Helical" evidence="1">
    <location>
        <begin position="83"/>
        <end position="102"/>
    </location>
</feature>
<reference evidence="2 3" key="1">
    <citation type="submission" date="2018-08" db="EMBL/GenBank/DDBJ databases">
        <title>A genome reference for cultivated species of the human gut microbiota.</title>
        <authorList>
            <person name="Zou Y."/>
            <person name="Xue W."/>
            <person name="Luo G."/>
        </authorList>
    </citation>
    <scope>NUCLEOTIDE SEQUENCE [LARGE SCALE GENOMIC DNA]</scope>
    <source>
        <strain evidence="2 3">OM05-15BH</strain>
    </source>
</reference>
<feature type="transmembrane region" description="Helical" evidence="1">
    <location>
        <begin position="205"/>
        <end position="223"/>
    </location>
</feature>
<organism evidence="2 3">
    <name type="scientific">Bacteroides oleiciplenus</name>
    <dbReference type="NCBI Taxonomy" id="626931"/>
    <lineage>
        <taxon>Bacteria</taxon>
        <taxon>Pseudomonadati</taxon>
        <taxon>Bacteroidota</taxon>
        <taxon>Bacteroidia</taxon>
        <taxon>Bacteroidales</taxon>
        <taxon>Bacteroidaceae</taxon>
        <taxon>Bacteroides</taxon>
    </lineage>
</organism>
<dbReference type="EMBL" id="QSUL01000003">
    <property type="protein sequence ID" value="RGN38086.1"/>
    <property type="molecule type" value="Genomic_DNA"/>
</dbReference>
<feature type="transmembrane region" description="Helical" evidence="1">
    <location>
        <begin position="55"/>
        <end position="76"/>
    </location>
</feature>